<dbReference type="InterPro" id="IPR002716">
    <property type="entry name" value="PIN_dom"/>
</dbReference>
<keyword evidence="3" id="KW-1185">Reference proteome</keyword>
<name>A0ABV6AKM3_9HYPH</name>
<dbReference type="Proteomes" id="UP001589692">
    <property type="component" value="Unassembled WGS sequence"/>
</dbReference>
<dbReference type="InterPro" id="IPR052919">
    <property type="entry name" value="TA_system_RNase"/>
</dbReference>
<accession>A0ABV6AKM3</accession>
<dbReference type="PANTHER" id="PTHR36173:SF2">
    <property type="entry name" value="RIBONUCLEASE VAPC16"/>
    <property type="match status" value="1"/>
</dbReference>
<dbReference type="InterPro" id="IPR029060">
    <property type="entry name" value="PIN-like_dom_sf"/>
</dbReference>
<proteinExistence type="predicted"/>
<dbReference type="CDD" id="cd09872">
    <property type="entry name" value="PIN_Sll0205-like"/>
    <property type="match status" value="1"/>
</dbReference>
<evidence type="ECO:0000313" key="2">
    <source>
        <dbReference type="EMBL" id="MFB9951165.1"/>
    </source>
</evidence>
<dbReference type="EMBL" id="JBHMAA010000024">
    <property type="protein sequence ID" value="MFB9951165.1"/>
    <property type="molecule type" value="Genomic_DNA"/>
</dbReference>
<dbReference type="Pfam" id="PF01850">
    <property type="entry name" value="PIN"/>
    <property type="match status" value="1"/>
</dbReference>
<dbReference type="RefSeq" id="WP_377263986.1">
    <property type="nucleotide sequence ID" value="NZ_JBHMAA010000024.1"/>
</dbReference>
<evidence type="ECO:0000313" key="3">
    <source>
        <dbReference type="Proteomes" id="UP001589692"/>
    </source>
</evidence>
<dbReference type="InterPro" id="IPR041705">
    <property type="entry name" value="PIN_Sll0205"/>
</dbReference>
<reference evidence="2 3" key="1">
    <citation type="submission" date="2024-09" db="EMBL/GenBank/DDBJ databases">
        <authorList>
            <person name="Sun Q."/>
            <person name="Mori K."/>
        </authorList>
    </citation>
    <scope>NUCLEOTIDE SEQUENCE [LARGE SCALE GENOMIC DNA]</scope>
    <source>
        <strain evidence="2 3">TBRC 4938</strain>
    </source>
</reference>
<evidence type="ECO:0000259" key="1">
    <source>
        <dbReference type="Pfam" id="PF01850"/>
    </source>
</evidence>
<protein>
    <submittedName>
        <fullName evidence="2">Type II toxin-antitoxin system VapC family toxin</fullName>
    </submittedName>
</protein>
<dbReference type="Gene3D" id="3.40.50.1010">
    <property type="entry name" value="5'-nuclease"/>
    <property type="match status" value="1"/>
</dbReference>
<sequence length="129" mass="14153">MSAVLLDTHVWAWSLTGDLRLSEKATLAILEADGVFVSPISFFEIGRKVRIGKWPQMAPYVDGLPALLEEQGGRIATLAPEICLQAATMSWEHRDPFDRILAATALHSSIPLISADEIFGSLPGLVRLW</sequence>
<gene>
    <name evidence="2" type="ORF">ACFFP0_20150</name>
</gene>
<organism evidence="2 3">
    <name type="scientific">Rhizobium puerariae</name>
    <dbReference type="NCBI Taxonomy" id="1585791"/>
    <lineage>
        <taxon>Bacteria</taxon>
        <taxon>Pseudomonadati</taxon>
        <taxon>Pseudomonadota</taxon>
        <taxon>Alphaproteobacteria</taxon>
        <taxon>Hyphomicrobiales</taxon>
        <taxon>Rhizobiaceae</taxon>
        <taxon>Rhizobium/Agrobacterium group</taxon>
        <taxon>Rhizobium</taxon>
    </lineage>
</organism>
<dbReference type="PANTHER" id="PTHR36173">
    <property type="entry name" value="RIBONUCLEASE VAPC16-RELATED"/>
    <property type="match status" value="1"/>
</dbReference>
<feature type="domain" description="PIN" evidence="1">
    <location>
        <begin position="4"/>
        <end position="122"/>
    </location>
</feature>
<dbReference type="SUPFAM" id="SSF88723">
    <property type="entry name" value="PIN domain-like"/>
    <property type="match status" value="1"/>
</dbReference>
<comment type="caution">
    <text evidence="2">The sequence shown here is derived from an EMBL/GenBank/DDBJ whole genome shotgun (WGS) entry which is preliminary data.</text>
</comment>